<dbReference type="Proteomes" id="UP000000448">
    <property type="component" value="Chromosome"/>
</dbReference>
<organism evidence="1 2">
    <name type="scientific">Nautilia profundicola (strain ATCC BAA-1463 / DSM 18972 / AmH)</name>
    <dbReference type="NCBI Taxonomy" id="598659"/>
    <lineage>
        <taxon>Bacteria</taxon>
        <taxon>Pseudomonadati</taxon>
        <taxon>Campylobacterota</taxon>
        <taxon>Epsilonproteobacteria</taxon>
        <taxon>Nautiliales</taxon>
        <taxon>Nautiliaceae</taxon>
        <taxon>Nautilia</taxon>
    </lineage>
</organism>
<dbReference type="HOGENOM" id="CLU_134899_2_0_7"/>
<dbReference type="AlphaFoldDB" id="B9L977"/>
<evidence type="ECO:0000313" key="2">
    <source>
        <dbReference type="Proteomes" id="UP000000448"/>
    </source>
</evidence>
<accession>B9L977</accession>
<dbReference type="RefSeq" id="WP_012663764.1">
    <property type="nucleotide sequence ID" value="NC_012115.1"/>
</dbReference>
<proteinExistence type="predicted"/>
<keyword evidence="2" id="KW-1185">Reference proteome</keyword>
<dbReference type="OrthoDB" id="5334558at2"/>
<dbReference type="STRING" id="598659.NAMH_0782"/>
<name>B9L977_NAUPA</name>
<dbReference type="KEGG" id="nam:NAMH_0782"/>
<dbReference type="EMBL" id="CP001279">
    <property type="protein sequence ID" value="ACM92393.1"/>
    <property type="molecule type" value="Genomic_DNA"/>
</dbReference>
<protein>
    <submittedName>
        <fullName evidence="1">Uncharacterized protein</fullName>
    </submittedName>
</protein>
<reference evidence="1 2" key="1">
    <citation type="journal article" date="2009" name="PLoS Genet.">
        <title>Adaptations to submarine hydrothermal environments exemplified by the genome of Nautilia profundicola.</title>
        <authorList>
            <person name="Campbell B.J."/>
            <person name="Smith J.L."/>
            <person name="Hanson T.E."/>
            <person name="Klotz M.G."/>
            <person name="Stein L.Y."/>
            <person name="Lee C.K."/>
            <person name="Wu D."/>
            <person name="Robinson J.M."/>
            <person name="Khouri H.M."/>
            <person name="Eisen J.A."/>
            <person name="Cary S.C."/>
        </authorList>
    </citation>
    <scope>NUCLEOTIDE SEQUENCE [LARGE SCALE GENOMIC DNA]</scope>
    <source>
        <strain evidence="2">ATCC BAA-1463 / DSM 18972 / AmH</strain>
    </source>
</reference>
<gene>
    <name evidence="1" type="ordered locus">NAMH_0782</name>
</gene>
<sequence>MNKFFILFFPLFLFAEFWNFPHTIELKKDETINFDVYYLKKVYPLKLRWTLFINDILTVLYRYDDFPRQITLYKDPPLNTFKIPIAKIPEKYPYFYIEFKDFNGKIATFDIYLKNGAGVKVDYKGKK</sequence>
<evidence type="ECO:0000313" key="1">
    <source>
        <dbReference type="EMBL" id="ACM92393.1"/>
    </source>
</evidence>